<evidence type="ECO:0000313" key="2">
    <source>
        <dbReference type="Proteomes" id="UP001333996"/>
    </source>
</evidence>
<dbReference type="InterPro" id="IPR046300">
    <property type="entry name" value="DUF6415"/>
</dbReference>
<protein>
    <submittedName>
        <fullName evidence="1">DUF6415 family natural product biosynthesis protein</fullName>
    </submittedName>
</protein>
<gene>
    <name evidence="1" type="ORF">VXC91_30315</name>
</gene>
<evidence type="ECO:0000313" key="1">
    <source>
        <dbReference type="EMBL" id="MED7826144.1"/>
    </source>
</evidence>
<organism evidence="1 2">
    <name type="scientific">Streptomyces chiangmaiensis</name>
    <dbReference type="NCBI Taxonomy" id="766497"/>
    <lineage>
        <taxon>Bacteria</taxon>
        <taxon>Bacillati</taxon>
        <taxon>Actinomycetota</taxon>
        <taxon>Actinomycetes</taxon>
        <taxon>Kitasatosporales</taxon>
        <taxon>Streptomycetaceae</taxon>
        <taxon>Streptomyces</taxon>
    </lineage>
</organism>
<accession>A0ABU7FQA4</accession>
<dbReference type="Proteomes" id="UP001333996">
    <property type="component" value="Unassembled WGS sequence"/>
</dbReference>
<reference evidence="1" key="1">
    <citation type="submission" date="2024-01" db="EMBL/GenBank/DDBJ databases">
        <title>First draft genome sequence data of TA4-1, the type strain of Gram-positive actinobacterium Streptomyces chiangmaiensis.</title>
        <authorList>
            <person name="Yasawong M."/>
            <person name="Nantapong N."/>
        </authorList>
    </citation>
    <scope>NUCLEOTIDE SEQUENCE</scope>
    <source>
        <strain evidence="1">TA4-1</strain>
    </source>
</reference>
<sequence length="139" mass="15584">MTATTRARVWPAPSWTPPLDSEALATVLAKIHKWEAFDGGALLDDVAIALDEVIPQEEHVEDIAQRLRDHLKRLVHIAVAAQAEQDDQTARLIEQARTVRTEDLPGDPWKAVGHLRRLGWTVNELMERLAATRCLKEAV</sequence>
<keyword evidence="2" id="KW-1185">Reference proteome</keyword>
<name>A0ABU7FQA4_9ACTN</name>
<comment type="caution">
    <text evidence="1">The sequence shown here is derived from an EMBL/GenBank/DDBJ whole genome shotgun (WGS) entry which is preliminary data.</text>
</comment>
<proteinExistence type="predicted"/>
<dbReference type="RefSeq" id="WP_329510542.1">
    <property type="nucleotide sequence ID" value="NZ_BAAAYZ010000098.1"/>
</dbReference>
<dbReference type="Pfam" id="PF19979">
    <property type="entry name" value="DUF6415"/>
    <property type="match status" value="1"/>
</dbReference>
<dbReference type="EMBL" id="JAYWVC010000140">
    <property type="protein sequence ID" value="MED7826144.1"/>
    <property type="molecule type" value="Genomic_DNA"/>
</dbReference>